<dbReference type="AlphaFoldDB" id="A0A1J5PLV2"/>
<dbReference type="CDD" id="cd01188">
    <property type="entry name" value="INT_RitA_C_like"/>
    <property type="match status" value="1"/>
</dbReference>
<dbReference type="InterPro" id="IPR010998">
    <property type="entry name" value="Integrase_recombinase_N"/>
</dbReference>
<accession>A0A1J5PLV2</accession>
<evidence type="ECO:0000259" key="3">
    <source>
        <dbReference type="PROSITE" id="PS51898"/>
    </source>
</evidence>
<dbReference type="Gene3D" id="1.10.443.10">
    <property type="entry name" value="Intergrase catalytic core"/>
    <property type="match status" value="1"/>
</dbReference>
<dbReference type="PANTHER" id="PTHR30349">
    <property type="entry name" value="PHAGE INTEGRASE-RELATED"/>
    <property type="match status" value="1"/>
</dbReference>
<name>A0A1J5PLV2_9ZZZZ</name>
<dbReference type="InterPro" id="IPR050090">
    <property type="entry name" value="Tyrosine_recombinase_XerCD"/>
</dbReference>
<dbReference type="GO" id="GO:0006310">
    <property type="term" value="P:DNA recombination"/>
    <property type="evidence" value="ECO:0007669"/>
    <property type="project" value="UniProtKB-KW"/>
</dbReference>
<sequence>MEHTKEFNELMYKASCYMLDPLNYTMRTVDRYHSHWRRIRSFMGLYGITSYSRKVEELFIAEELGGRNWEGLSHDHQLTLRSLIALTEFTEKGYITVSPKIVKPKSVITLDGPIGNILLSFLEYRRIEARLKPASIDKHRKYLAKFLDYCNNKHITTITDIDFAFILHFLSERQSIGGRQRGGVVSTLRFLFKYAFEQKLLAIDYSVNIPSYKSVSQPKLPSTYTETEIVQLLASISRSSAVGRRNYAMILMAVRLGFRASDIARLKFENLHWSTSTIAIKQYKTGQDLVVPLLPDVGNAIIDYLKYGRVESVEPYVFLKERPPYTPMLNGNIVSDTVIAAFARSGINTKNRKSGSHSLRHSLVSRMLEESTMLPVITEVLGHASSESTRYYLRIDFTAMKQCTLDVPSIPIDFYEQEGGVFYDSAI</sequence>
<keyword evidence="2" id="KW-0233">DNA recombination</keyword>
<dbReference type="Pfam" id="PF00589">
    <property type="entry name" value="Phage_integrase"/>
    <property type="match status" value="1"/>
</dbReference>
<dbReference type="EMBL" id="MLJW01003554">
    <property type="protein sequence ID" value="OIQ71800.1"/>
    <property type="molecule type" value="Genomic_DNA"/>
</dbReference>
<feature type="domain" description="Core-binding (CB)" evidence="4">
    <location>
        <begin position="112"/>
        <end position="196"/>
    </location>
</feature>
<organism evidence="5">
    <name type="scientific">mine drainage metagenome</name>
    <dbReference type="NCBI Taxonomy" id="410659"/>
    <lineage>
        <taxon>unclassified sequences</taxon>
        <taxon>metagenomes</taxon>
        <taxon>ecological metagenomes</taxon>
    </lineage>
</organism>
<dbReference type="Gene3D" id="1.10.150.130">
    <property type="match status" value="1"/>
</dbReference>
<dbReference type="SUPFAM" id="SSF56349">
    <property type="entry name" value="DNA breaking-rejoining enzymes"/>
    <property type="match status" value="1"/>
</dbReference>
<evidence type="ECO:0000313" key="5">
    <source>
        <dbReference type="EMBL" id="OIQ71800.1"/>
    </source>
</evidence>
<keyword evidence="1" id="KW-0238">DNA-binding</keyword>
<dbReference type="InterPro" id="IPR011010">
    <property type="entry name" value="DNA_brk_join_enz"/>
</dbReference>
<evidence type="ECO:0000256" key="2">
    <source>
        <dbReference type="ARBA" id="ARBA00023172"/>
    </source>
</evidence>
<reference evidence="5" key="1">
    <citation type="submission" date="2016-10" db="EMBL/GenBank/DDBJ databases">
        <title>Sequence of Gallionella enrichment culture.</title>
        <authorList>
            <person name="Poehlein A."/>
            <person name="Muehling M."/>
            <person name="Daniel R."/>
        </authorList>
    </citation>
    <scope>NUCLEOTIDE SEQUENCE</scope>
</reference>
<dbReference type="PROSITE" id="PS51898">
    <property type="entry name" value="TYR_RECOMBINASE"/>
    <property type="match status" value="1"/>
</dbReference>
<dbReference type="GO" id="GO:0015074">
    <property type="term" value="P:DNA integration"/>
    <property type="evidence" value="ECO:0007669"/>
    <property type="project" value="InterPro"/>
</dbReference>
<dbReference type="InterPro" id="IPR044068">
    <property type="entry name" value="CB"/>
</dbReference>
<proteinExistence type="predicted"/>
<evidence type="ECO:0000259" key="4">
    <source>
        <dbReference type="PROSITE" id="PS51900"/>
    </source>
</evidence>
<dbReference type="InterPro" id="IPR013762">
    <property type="entry name" value="Integrase-like_cat_sf"/>
</dbReference>
<comment type="caution">
    <text evidence="5">The sequence shown here is derived from an EMBL/GenBank/DDBJ whole genome shotgun (WGS) entry which is preliminary data.</text>
</comment>
<dbReference type="PROSITE" id="PS51900">
    <property type="entry name" value="CB"/>
    <property type="match status" value="1"/>
</dbReference>
<dbReference type="PANTHER" id="PTHR30349:SF41">
    <property type="entry name" value="INTEGRASE_RECOMBINASE PROTEIN MJ0367-RELATED"/>
    <property type="match status" value="1"/>
</dbReference>
<dbReference type="GO" id="GO:0003677">
    <property type="term" value="F:DNA binding"/>
    <property type="evidence" value="ECO:0007669"/>
    <property type="project" value="UniProtKB-KW"/>
</dbReference>
<dbReference type="InterPro" id="IPR002104">
    <property type="entry name" value="Integrase_catalytic"/>
</dbReference>
<evidence type="ECO:0000256" key="1">
    <source>
        <dbReference type="ARBA" id="ARBA00023125"/>
    </source>
</evidence>
<protein>
    <submittedName>
        <fullName evidence="5">Tyrosine recombinase XerD</fullName>
    </submittedName>
</protein>
<feature type="domain" description="Tyr recombinase" evidence="3">
    <location>
        <begin position="219"/>
        <end position="405"/>
    </location>
</feature>
<gene>
    <name evidence="5" type="primary">xerD_45</name>
    <name evidence="5" type="ORF">GALL_465790</name>
</gene>